<accession>A0A417ZAA4</accession>
<feature type="transmembrane region" description="Helical" evidence="1">
    <location>
        <begin position="65"/>
        <end position="83"/>
    </location>
</feature>
<dbReference type="Proteomes" id="UP000285376">
    <property type="component" value="Unassembled WGS sequence"/>
</dbReference>
<sequence>MTATAVALVVLSPALWRPGFLLHYDMVFVPDLPLSAGTLGMDGGVPRAVPNDTVVALLDLVLPGWITQRLVLVGAFFAIGAGLDRWRRGVVTTVVATVAATWSPWMAERLAIGHWGYLWGYAALVWAVVGALELRAARSDGDDTRHHRAVTSTAVGLGMSALSGSTGAVLVAIALVVILLAPGAGRPRAGSIAVGAAAWLLLNAAWWFPFLTSSSSSAADATGVRAFAAGADTPLGVLGSLLGGGGIWHEPSWFPERHAVVFAFLAAALVVVGFVTLLRHLPALRWGIGALGILALVLSSLGSFAVTAPLLVWFVETVPGGGLLRDGQKFVALLVVPAALGWGVLAARVVSRARGTALAPVALVTAAVLPVVLLPGLAFARGGQWVSSSYPNEYGAVAQRLSASSDAAAVLPWRLYRQYGWNGDLTVLDAWQRLSSSPVLVNDDLPLRDSTVRGESAAADRVSRALASGDAAQVKAALSRAGVRYVVVEKSQPGADDDIRTLNPIGSVVHSGRDLTLYDIGRPSGHDGPQSLGNAPWWGATGLALAGVTLAAGTAWLVRRRQFERGAQGHASGTRQ</sequence>
<feature type="transmembrane region" description="Helical" evidence="1">
    <location>
        <begin position="290"/>
        <end position="315"/>
    </location>
</feature>
<keyword evidence="1" id="KW-0812">Transmembrane</keyword>
<keyword evidence="1" id="KW-1133">Transmembrane helix</keyword>
<feature type="transmembrane region" description="Helical" evidence="1">
    <location>
        <begin position="113"/>
        <end position="134"/>
    </location>
</feature>
<feature type="transmembrane region" description="Helical" evidence="1">
    <location>
        <begin position="259"/>
        <end position="278"/>
    </location>
</feature>
<feature type="transmembrane region" description="Helical" evidence="1">
    <location>
        <begin position="192"/>
        <end position="212"/>
    </location>
</feature>
<name>A0A417ZAA4_9MICO</name>
<evidence type="ECO:0000256" key="1">
    <source>
        <dbReference type="SAM" id="Phobius"/>
    </source>
</evidence>
<feature type="transmembrane region" description="Helical" evidence="1">
    <location>
        <begin position="357"/>
        <end position="380"/>
    </location>
</feature>
<reference evidence="2 3" key="1">
    <citation type="submission" date="2018-08" db="EMBL/GenBank/DDBJ databases">
        <title>Whole genome sequence analysis of Dermacoccus abyssi bacteria isolated from Deep Mariana trench Micromonospora spp reveals genes involved in the environmental adaptation and production of secondary metabolites.</title>
        <authorList>
            <person name="Abdel-Mageed W.M."/>
            <person name="Lehri B."/>
            <person name="Nouioui I."/>
            <person name="Goodfellow I."/>
            <person name="Jaspars M."/>
            <person name="Karlyshev A."/>
        </authorList>
    </citation>
    <scope>NUCLEOTIDE SEQUENCE [LARGE SCALE GENOMIC DNA]</scope>
    <source>
        <strain evidence="2 3">MT1.1</strain>
    </source>
</reference>
<dbReference type="AlphaFoldDB" id="A0A417ZAA4"/>
<keyword evidence="1" id="KW-0472">Membrane</keyword>
<feature type="transmembrane region" description="Helical" evidence="1">
    <location>
        <begin position="155"/>
        <end position="180"/>
    </location>
</feature>
<evidence type="ECO:0000313" key="2">
    <source>
        <dbReference type="EMBL" id="RHW47583.1"/>
    </source>
</evidence>
<organism evidence="2 3">
    <name type="scientific">Dermacoccus abyssi</name>
    <dbReference type="NCBI Taxonomy" id="322596"/>
    <lineage>
        <taxon>Bacteria</taxon>
        <taxon>Bacillati</taxon>
        <taxon>Actinomycetota</taxon>
        <taxon>Actinomycetes</taxon>
        <taxon>Micrococcales</taxon>
        <taxon>Dermacoccaceae</taxon>
        <taxon>Dermacoccus</taxon>
    </lineage>
</organism>
<gene>
    <name evidence="2" type="ORF">D1832_02485</name>
</gene>
<feature type="transmembrane region" description="Helical" evidence="1">
    <location>
        <begin position="330"/>
        <end position="350"/>
    </location>
</feature>
<protein>
    <submittedName>
        <fullName evidence="2">Uncharacterized protein</fullName>
    </submittedName>
</protein>
<feature type="transmembrane region" description="Helical" evidence="1">
    <location>
        <begin position="90"/>
        <end position="107"/>
    </location>
</feature>
<dbReference type="RefSeq" id="WP_118912469.1">
    <property type="nucleotide sequence ID" value="NZ_CBCRVH010000002.1"/>
</dbReference>
<feature type="transmembrane region" description="Helical" evidence="1">
    <location>
        <begin position="224"/>
        <end position="247"/>
    </location>
</feature>
<dbReference type="EMBL" id="QWLM01000002">
    <property type="protein sequence ID" value="RHW47583.1"/>
    <property type="molecule type" value="Genomic_DNA"/>
</dbReference>
<evidence type="ECO:0000313" key="3">
    <source>
        <dbReference type="Proteomes" id="UP000285376"/>
    </source>
</evidence>
<comment type="caution">
    <text evidence="2">The sequence shown here is derived from an EMBL/GenBank/DDBJ whole genome shotgun (WGS) entry which is preliminary data.</text>
</comment>
<proteinExistence type="predicted"/>
<feature type="transmembrane region" description="Helical" evidence="1">
    <location>
        <begin position="537"/>
        <end position="558"/>
    </location>
</feature>